<dbReference type="SUPFAM" id="SSF46785">
    <property type="entry name" value="Winged helix' DNA-binding domain"/>
    <property type="match status" value="1"/>
</dbReference>
<dbReference type="InterPro" id="IPR015422">
    <property type="entry name" value="PyrdxlP-dep_Trfase_small"/>
</dbReference>
<dbReference type="PROSITE" id="PS50949">
    <property type="entry name" value="HTH_GNTR"/>
    <property type="match status" value="1"/>
</dbReference>
<organism evidence="9 10">
    <name type="scientific">Aneurinibacillus aneurinilyticus</name>
    <name type="common">Bacillus aneurinolyticus</name>
    <dbReference type="NCBI Taxonomy" id="1391"/>
    <lineage>
        <taxon>Bacteria</taxon>
        <taxon>Bacillati</taxon>
        <taxon>Bacillota</taxon>
        <taxon>Bacilli</taxon>
        <taxon>Bacillales</taxon>
        <taxon>Paenibacillaceae</taxon>
        <taxon>Aneurinibacillus group</taxon>
        <taxon>Aneurinibacillus</taxon>
    </lineage>
</organism>
<keyword evidence="4" id="KW-0663">Pyridoxal phosphate</keyword>
<evidence type="ECO:0000313" key="9">
    <source>
        <dbReference type="EMBL" id="NME99883.1"/>
    </source>
</evidence>
<gene>
    <name evidence="9" type="ORF">HF838_16740</name>
</gene>
<dbReference type="FunFam" id="1.10.10.10:FF:000079">
    <property type="entry name" value="GntR family transcriptional regulator"/>
    <property type="match status" value="1"/>
</dbReference>
<dbReference type="GO" id="GO:0003700">
    <property type="term" value="F:DNA-binding transcription factor activity"/>
    <property type="evidence" value="ECO:0007669"/>
    <property type="project" value="InterPro"/>
</dbReference>
<evidence type="ECO:0000313" key="10">
    <source>
        <dbReference type="Proteomes" id="UP000561326"/>
    </source>
</evidence>
<dbReference type="Gene3D" id="1.10.10.10">
    <property type="entry name" value="Winged helix-like DNA-binding domain superfamily/Winged helix DNA-binding domain"/>
    <property type="match status" value="1"/>
</dbReference>
<dbReference type="Pfam" id="PF00155">
    <property type="entry name" value="Aminotran_1_2"/>
    <property type="match status" value="1"/>
</dbReference>
<reference evidence="9 10" key="1">
    <citation type="submission" date="2020-04" db="EMBL/GenBank/DDBJ databases">
        <authorList>
            <person name="Hitch T.C.A."/>
            <person name="Wylensek D."/>
            <person name="Clavel T."/>
        </authorList>
    </citation>
    <scope>NUCLEOTIDE SEQUENCE [LARGE SCALE GENOMIC DNA]</scope>
    <source>
        <strain evidence="9 10">WB01_D5_05</strain>
    </source>
</reference>
<name>A0A848CVV5_ANEAE</name>
<keyword evidence="7" id="KW-0804">Transcription</keyword>
<dbReference type="CDD" id="cd00609">
    <property type="entry name" value="AAT_like"/>
    <property type="match status" value="1"/>
</dbReference>
<dbReference type="Gene3D" id="3.90.1150.10">
    <property type="entry name" value="Aspartate Aminotransferase, domain 1"/>
    <property type="match status" value="1"/>
</dbReference>
<dbReference type="Gene3D" id="3.40.640.10">
    <property type="entry name" value="Type I PLP-dependent aspartate aminotransferase-like (Major domain)"/>
    <property type="match status" value="1"/>
</dbReference>
<dbReference type="SUPFAM" id="SSF53383">
    <property type="entry name" value="PLP-dependent transferases"/>
    <property type="match status" value="1"/>
</dbReference>
<dbReference type="InterPro" id="IPR004839">
    <property type="entry name" value="Aminotransferase_I/II_large"/>
</dbReference>
<dbReference type="GO" id="GO:0003677">
    <property type="term" value="F:DNA binding"/>
    <property type="evidence" value="ECO:0007669"/>
    <property type="project" value="UniProtKB-KW"/>
</dbReference>
<dbReference type="RefSeq" id="WP_168975819.1">
    <property type="nucleotide sequence ID" value="NZ_CAMJCG010000026.1"/>
</dbReference>
<sequence>MRSEEWRPNPHSNVPIYKQIGAYIKEKISYGEWPVGYRLPPERTFAKQLGVNRSTIATAFAELAAEGLIEGRRGSGTRVINNTWTLLAAAKPPDWSAYVEAGIHRPNLSMIQRINREEFTPGIIRLGTGEIAPDMFPTQMMQRVLTQTATELPAFGYEEPQGLYGLREAIGQYVASFGIQAAPSSILVVSGALQALHLISVGLLPQEAAVLLEKPSYLYSVRVFQSAGMRLAGIPEMDNVADVSSLLSYSRRKYGASLLYTIPTFHNPTGRLMSEETRRNVLGVCEQERLPVIEDDVYGELWLDEPPPVPLKARDKSGLVLYIGSLSKTLSPGLRIGWIIGPAPVIQRLADIKMQTDYGSSSLSQWTAREWLVSGLYEEHLIQTRQTLRIRRERTIEALNRHMRGIAEWKTPEGGFYIWLRLLPEVSLSRLFDEALRYGILLNPGTIYHPEERDHLRLSYAYASLSEIEEGIQRLSLLIKELA</sequence>
<feature type="domain" description="HTH gntR-type" evidence="8">
    <location>
        <begin position="14"/>
        <end position="82"/>
    </location>
</feature>
<evidence type="ECO:0000256" key="2">
    <source>
        <dbReference type="ARBA" id="ARBA00005384"/>
    </source>
</evidence>
<evidence type="ECO:0000259" key="8">
    <source>
        <dbReference type="PROSITE" id="PS50949"/>
    </source>
</evidence>
<dbReference type="InterPro" id="IPR036388">
    <property type="entry name" value="WH-like_DNA-bd_sf"/>
</dbReference>
<dbReference type="GO" id="GO:0030170">
    <property type="term" value="F:pyridoxal phosphate binding"/>
    <property type="evidence" value="ECO:0007669"/>
    <property type="project" value="InterPro"/>
</dbReference>
<evidence type="ECO:0000256" key="3">
    <source>
        <dbReference type="ARBA" id="ARBA00022576"/>
    </source>
</evidence>
<dbReference type="InterPro" id="IPR000524">
    <property type="entry name" value="Tscrpt_reg_HTH_GntR"/>
</dbReference>
<dbReference type="CDD" id="cd07377">
    <property type="entry name" value="WHTH_GntR"/>
    <property type="match status" value="1"/>
</dbReference>
<dbReference type="Proteomes" id="UP000561326">
    <property type="component" value="Unassembled WGS sequence"/>
</dbReference>
<comment type="caution">
    <text evidence="9">The sequence shown here is derived from an EMBL/GenBank/DDBJ whole genome shotgun (WGS) entry which is preliminary data.</text>
</comment>
<comment type="cofactor">
    <cofactor evidence="1">
        <name>pyridoxal 5'-phosphate</name>
        <dbReference type="ChEBI" id="CHEBI:597326"/>
    </cofactor>
</comment>
<keyword evidence="6" id="KW-0238">DNA-binding</keyword>
<evidence type="ECO:0000256" key="5">
    <source>
        <dbReference type="ARBA" id="ARBA00023015"/>
    </source>
</evidence>
<dbReference type="InterPro" id="IPR015424">
    <property type="entry name" value="PyrdxlP-dep_Trfase"/>
</dbReference>
<comment type="similarity">
    <text evidence="2">In the C-terminal section; belongs to the class-I pyridoxal-phosphate-dependent aminotransferase family.</text>
</comment>
<proteinExistence type="inferred from homology"/>
<dbReference type="InterPro" id="IPR036390">
    <property type="entry name" value="WH_DNA-bd_sf"/>
</dbReference>
<dbReference type="InterPro" id="IPR015421">
    <property type="entry name" value="PyrdxlP-dep_Trfase_major"/>
</dbReference>
<dbReference type="EMBL" id="JABAGO010000036">
    <property type="protein sequence ID" value="NME99883.1"/>
    <property type="molecule type" value="Genomic_DNA"/>
</dbReference>
<keyword evidence="5" id="KW-0805">Transcription regulation</keyword>
<keyword evidence="3 9" id="KW-0032">Aminotransferase</keyword>
<dbReference type="SMART" id="SM00345">
    <property type="entry name" value="HTH_GNTR"/>
    <property type="match status" value="1"/>
</dbReference>
<evidence type="ECO:0000256" key="1">
    <source>
        <dbReference type="ARBA" id="ARBA00001933"/>
    </source>
</evidence>
<dbReference type="AlphaFoldDB" id="A0A848CVV5"/>
<protein>
    <submittedName>
        <fullName evidence="9">PLP-dependent aminotransferase family protein</fullName>
    </submittedName>
</protein>
<dbReference type="PRINTS" id="PR00035">
    <property type="entry name" value="HTHGNTR"/>
</dbReference>
<keyword evidence="9" id="KW-0808">Transferase</keyword>
<evidence type="ECO:0000256" key="4">
    <source>
        <dbReference type="ARBA" id="ARBA00022898"/>
    </source>
</evidence>
<evidence type="ECO:0000256" key="7">
    <source>
        <dbReference type="ARBA" id="ARBA00023163"/>
    </source>
</evidence>
<dbReference type="InterPro" id="IPR051446">
    <property type="entry name" value="HTH_trans_reg/aminotransferase"/>
</dbReference>
<evidence type="ECO:0000256" key="6">
    <source>
        <dbReference type="ARBA" id="ARBA00023125"/>
    </source>
</evidence>
<dbReference type="GO" id="GO:0008483">
    <property type="term" value="F:transaminase activity"/>
    <property type="evidence" value="ECO:0007669"/>
    <property type="project" value="UniProtKB-KW"/>
</dbReference>
<dbReference type="Pfam" id="PF00392">
    <property type="entry name" value="GntR"/>
    <property type="match status" value="1"/>
</dbReference>
<accession>A0A848CVV5</accession>
<dbReference type="PANTHER" id="PTHR46577">
    <property type="entry name" value="HTH-TYPE TRANSCRIPTIONAL REGULATORY PROTEIN GABR"/>
    <property type="match status" value="1"/>
</dbReference>
<dbReference type="PANTHER" id="PTHR46577:SF2">
    <property type="entry name" value="TRANSCRIPTIONAL REGULATORY PROTEIN"/>
    <property type="match status" value="1"/>
</dbReference>